<gene>
    <name evidence="2" type="ORF">STCU_02838</name>
</gene>
<proteinExistence type="predicted"/>
<keyword evidence="3" id="KW-1185">Reference proteome</keyword>
<organism evidence="2 3">
    <name type="scientific">Strigomonas culicis</name>
    <dbReference type="NCBI Taxonomy" id="28005"/>
    <lineage>
        <taxon>Eukaryota</taxon>
        <taxon>Discoba</taxon>
        <taxon>Euglenozoa</taxon>
        <taxon>Kinetoplastea</taxon>
        <taxon>Metakinetoplastina</taxon>
        <taxon>Trypanosomatida</taxon>
        <taxon>Trypanosomatidae</taxon>
        <taxon>Strigomonadinae</taxon>
        <taxon>Strigomonas</taxon>
    </lineage>
</organism>
<name>S9UU89_9TRYP</name>
<sequence length="110" mass="13249">MFRRRAFLLYSALERGWQDKTVFPNDRTGHFNLDEAAAELDLDPEYAASLFRPMHYNYSMKGQRYPAEQGRSSRPGSWSSSRDRLFPMYKRNYKMDRELRNLDWKRVTTQ</sequence>
<evidence type="ECO:0000313" key="2">
    <source>
        <dbReference type="EMBL" id="EPY32384.1"/>
    </source>
</evidence>
<protein>
    <submittedName>
        <fullName evidence="2">Uncharacterized protein</fullName>
    </submittedName>
</protein>
<dbReference type="AlphaFoldDB" id="S9UU89"/>
<dbReference type="EMBL" id="ATMH01002838">
    <property type="protein sequence ID" value="EPY32384.1"/>
    <property type="molecule type" value="Genomic_DNA"/>
</dbReference>
<evidence type="ECO:0000256" key="1">
    <source>
        <dbReference type="SAM" id="MobiDB-lite"/>
    </source>
</evidence>
<reference evidence="2 3" key="1">
    <citation type="journal article" date="2013" name="PLoS ONE">
        <title>Predicting the Proteins of Angomonas deanei, Strigomonas culicis and Their Respective Endosymbionts Reveals New Aspects of the Trypanosomatidae Family.</title>
        <authorList>
            <person name="Motta M.C."/>
            <person name="Martins A.C."/>
            <person name="de Souza S.S."/>
            <person name="Catta-Preta C.M."/>
            <person name="Silva R."/>
            <person name="Klein C.C."/>
            <person name="de Almeida L.G."/>
            <person name="de Lima Cunha O."/>
            <person name="Ciapina L.P."/>
            <person name="Brocchi M."/>
            <person name="Colabardini A.C."/>
            <person name="de Araujo Lima B."/>
            <person name="Machado C.R."/>
            <person name="de Almeida Soares C.M."/>
            <person name="Probst C.M."/>
            <person name="de Menezes C.B."/>
            <person name="Thompson C.E."/>
            <person name="Bartholomeu D.C."/>
            <person name="Gradia D.F."/>
            <person name="Pavoni D.P."/>
            <person name="Grisard E.C."/>
            <person name="Fantinatti-Garboggini F."/>
            <person name="Marchini F.K."/>
            <person name="Rodrigues-Luiz G.F."/>
            <person name="Wagner G."/>
            <person name="Goldman G.H."/>
            <person name="Fietto J.L."/>
            <person name="Elias M.C."/>
            <person name="Goldman M.H."/>
            <person name="Sagot M.F."/>
            <person name="Pereira M."/>
            <person name="Stoco P.H."/>
            <person name="de Mendonca-Neto R.P."/>
            <person name="Teixeira S.M."/>
            <person name="Maciel T.E."/>
            <person name="de Oliveira Mendes T.A."/>
            <person name="Urmenyi T.P."/>
            <person name="de Souza W."/>
            <person name="Schenkman S."/>
            <person name="de Vasconcelos A.T."/>
        </authorList>
    </citation>
    <scope>NUCLEOTIDE SEQUENCE [LARGE SCALE GENOMIC DNA]</scope>
</reference>
<dbReference type="OrthoDB" id="270013at2759"/>
<feature type="region of interest" description="Disordered" evidence="1">
    <location>
        <begin position="64"/>
        <end position="83"/>
    </location>
</feature>
<comment type="caution">
    <text evidence="2">The sequence shown here is derived from an EMBL/GenBank/DDBJ whole genome shotgun (WGS) entry which is preliminary data.</text>
</comment>
<dbReference type="Proteomes" id="UP000015354">
    <property type="component" value="Unassembled WGS sequence"/>
</dbReference>
<evidence type="ECO:0000313" key="3">
    <source>
        <dbReference type="Proteomes" id="UP000015354"/>
    </source>
</evidence>
<accession>S9UU89</accession>